<dbReference type="GO" id="GO:0003908">
    <property type="term" value="F:methylated-DNA-[protein]-cysteine S-methyltransferase activity"/>
    <property type="evidence" value="ECO:0007669"/>
    <property type="project" value="UniProtKB-EC"/>
</dbReference>
<dbReference type="InterPro" id="IPR036631">
    <property type="entry name" value="MGMT_N_sf"/>
</dbReference>
<dbReference type="GeneID" id="101681415"/>
<keyword evidence="14" id="KW-0238">DNA-binding</keyword>
<dbReference type="PANTHER" id="PTHR46460:SF1">
    <property type="entry name" value="METHYLATED-DNA--PROTEIN-CYSTEINE METHYLTRANSFERASE"/>
    <property type="match status" value="1"/>
</dbReference>
<keyword evidence="8" id="KW-0597">Phosphoprotein</keyword>
<evidence type="ECO:0000256" key="5">
    <source>
        <dbReference type="ARBA" id="ARBA00008711"/>
    </source>
</evidence>
<protein>
    <recommendedName>
        <fullName evidence="7">Methylated-DNA--protein-cysteine methyltransferase</fullName>
        <ecNumber evidence="6">2.1.1.63</ecNumber>
    </recommendedName>
    <alternativeName>
        <fullName evidence="17">6-O-methylguanine-DNA methyltransferase</fullName>
    </alternativeName>
    <alternativeName>
        <fullName evidence="18">O-6-methylguanine-DNA-alkyltransferase</fullName>
    </alternativeName>
</protein>
<comment type="catalytic activity">
    <reaction evidence="19">
        <text>a 6-O-methyl-2'-deoxyguanosine in DNA + L-cysteinyl-[protein] = S-methyl-L-cysteinyl-[protein] + a 2'-deoxyguanosine in DNA</text>
        <dbReference type="Rhea" id="RHEA:24000"/>
        <dbReference type="Rhea" id="RHEA-COMP:10131"/>
        <dbReference type="Rhea" id="RHEA-COMP:10132"/>
        <dbReference type="Rhea" id="RHEA-COMP:11367"/>
        <dbReference type="Rhea" id="RHEA-COMP:11368"/>
        <dbReference type="ChEBI" id="CHEBI:29950"/>
        <dbReference type="ChEBI" id="CHEBI:82612"/>
        <dbReference type="ChEBI" id="CHEBI:85445"/>
        <dbReference type="ChEBI" id="CHEBI:85448"/>
        <dbReference type="EC" id="2.1.1.63"/>
    </reaction>
</comment>
<evidence type="ECO:0000256" key="4">
    <source>
        <dbReference type="ARBA" id="ARBA00004123"/>
    </source>
</evidence>
<reference evidence="23" key="1">
    <citation type="submission" date="2024-06" db="UniProtKB">
        <authorList>
            <consortium name="Ensembl"/>
        </authorList>
    </citation>
    <scope>IDENTIFICATION</scope>
</reference>
<dbReference type="GO" id="GO:0003677">
    <property type="term" value="F:DNA binding"/>
    <property type="evidence" value="ECO:0007669"/>
    <property type="project" value="UniProtKB-KW"/>
</dbReference>
<evidence type="ECO:0000256" key="10">
    <source>
        <dbReference type="ARBA" id="ARBA00022679"/>
    </source>
</evidence>
<dbReference type="InterPro" id="IPR001497">
    <property type="entry name" value="MethylDNA_cys_MeTrfase_AS"/>
</dbReference>
<comment type="catalytic activity">
    <reaction evidence="1">
        <text>a 4-O-methyl-thymidine in DNA + L-cysteinyl-[protein] = a thymidine in DNA + S-methyl-L-cysteinyl-[protein]</text>
        <dbReference type="Rhea" id="RHEA:53428"/>
        <dbReference type="Rhea" id="RHEA-COMP:10131"/>
        <dbReference type="Rhea" id="RHEA-COMP:10132"/>
        <dbReference type="Rhea" id="RHEA-COMP:13555"/>
        <dbReference type="Rhea" id="RHEA-COMP:13556"/>
        <dbReference type="ChEBI" id="CHEBI:29950"/>
        <dbReference type="ChEBI" id="CHEBI:82612"/>
        <dbReference type="ChEBI" id="CHEBI:137386"/>
        <dbReference type="ChEBI" id="CHEBI:137387"/>
        <dbReference type="EC" id="2.1.1.63"/>
    </reaction>
</comment>
<dbReference type="AlphaFoldDB" id="M3XTN7"/>
<evidence type="ECO:0000256" key="17">
    <source>
        <dbReference type="ARBA" id="ARBA00030795"/>
    </source>
</evidence>
<dbReference type="Pfam" id="PF02870">
    <property type="entry name" value="Methyltransf_1N"/>
    <property type="match status" value="1"/>
</dbReference>
<evidence type="ECO:0000256" key="18">
    <source>
        <dbReference type="ARBA" id="ARBA00031621"/>
    </source>
</evidence>
<dbReference type="CTD" id="4255"/>
<feature type="compositionally biased region" description="Low complexity" evidence="20">
    <location>
        <begin position="102"/>
        <end position="121"/>
    </location>
</feature>
<dbReference type="Gene3D" id="1.10.10.10">
    <property type="entry name" value="Winged helix-like DNA-binding domain superfamily/Winged helix DNA-binding domain"/>
    <property type="match status" value="1"/>
</dbReference>
<dbReference type="Gene3D" id="3.30.160.70">
    <property type="entry name" value="Methylated DNA-protein cysteine methyltransferase domain"/>
    <property type="match status" value="1"/>
</dbReference>
<dbReference type="InterPro" id="IPR036217">
    <property type="entry name" value="MethylDNA_cys_MeTrfase_DNAb"/>
</dbReference>
<keyword evidence="15" id="KW-0234">DNA repair</keyword>
<dbReference type="InParanoid" id="M3XTN7"/>
<dbReference type="GO" id="GO:0006281">
    <property type="term" value="P:DNA repair"/>
    <property type="evidence" value="ECO:0007669"/>
    <property type="project" value="UniProtKB-KW"/>
</dbReference>
<keyword evidence="9" id="KW-0489">Methyltransferase</keyword>
<dbReference type="FunFam" id="1.10.10.10:FF:000214">
    <property type="entry name" value="Methylated-DNA--protein-cysteine methyltransferase"/>
    <property type="match status" value="1"/>
</dbReference>
<dbReference type="GO" id="GO:0032259">
    <property type="term" value="P:methylation"/>
    <property type="evidence" value="ECO:0007669"/>
    <property type="project" value="UniProtKB-KW"/>
</dbReference>
<evidence type="ECO:0000256" key="11">
    <source>
        <dbReference type="ARBA" id="ARBA00022723"/>
    </source>
</evidence>
<dbReference type="EMBL" id="AEYP01029725">
    <property type="status" value="NOT_ANNOTATED_CDS"/>
    <property type="molecule type" value="Genomic_DNA"/>
</dbReference>
<evidence type="ECO:0000256" key="1">
    <source>
        <dbReference type="ARBA" id="ARBA00001286"/>
    </source>
</evidence>
<dbReference type="KEGG" id="mpuf:101681415"/>
<comment type="subcellular location">
    <subcellularLocation>
        <location evidence="4">Nucleus</location>
    </subcellularLocation>
</comment>
<dbReference type="GO" id="GO:0005654">
    <property type="term" value="C:nucleoplasm"/>
    <property type="evidence" value="ECO:0007669"/>
    <property type="project" value="TreeGrafter"/>
</dbReference>
<accession>M3XTN7</accession>
<sequence>MYHWYYPVLSHESKLEDAFRKSQGRGHVEVSPPVSSLRSHARGSRVSCARATAFGGLSGAHAPPTASASELPWRCRGFTCASSRVSGGLRVGQDEAGKRLVPASRASSGGPSAGAPGRRPGSAGGMDEACDVRGGAVDSPLGRIEIAACERGLHEVRLRGRKTPDAGPAAAPALPELLGRPEKMTEPLVQCAAWLDAYFHEPAALPRLPLPAIHHPILQRDSFTAQVLWKLQEAVKFGDTVSYQQLAALAGNPKAARAVGGAMRSNPVPILIPCHRVICSSGAVGNYSGGLATKEWLLAHEGHLAGKPTSPGGSHPAGTQLGAQGGRN</sequence>
<evidence type="ECO:0000256" key="19">
    <source>
        <dbReference type="ARBA" id="ARBA00049348"/>
    </source>
</evidence>
<name>M3XTN7_MUSPF</name>
<evidence type="ECO:0000256" key="2">
    <source>
        <dbReference type="ARBA" id="ARBA00001947"/>
    </source>
</evidence>
<dbReference type="EC" id="2.1.1.63" evidence="6"/>
<keyword evidence="10" id="KW-0808">Transferase</keyword>
<evidence type="ECO:0000256" key="13">
    <source>
        <dbReference type="ARBA" id="ARBA00022833"/>
    </source>
</evidence>
<dbReference type="SUPFAM" id="SSF53155">
    <property type="entry name" value="Methylated DNA-protein cysteine methyltransferase domain"/>
    <property type="match status" value="1"/>
</dbReference>
<keyword evidence="13" id="KW-0862">Zinc</keyword>
<dbReference type="PANTHER" id="PTHR46460">
    <property type="entry name" value="METHYLATED-DNA--PROTEIN-CYSTEINE METHYLTRANSFERASE"/>
    <property type="match status" value="1"/>
</dbReference>
<dbReference type="eggNOG" id="KOG4062">
    <property type="taxonomic scope" value="Eukaryota"/>
</dbReference>
<feature type="region of interest" description="Disordered" evidence="20">
    <location>
        <begin position="303"/>
        <end position="328"/>
    </location>
</feature>
<dbReference type="HOGENOM" id="CLU_847202_0_0_1"/>
<feature type="region of interest" description="Disordered" evidence="20">
    <location>
        <begin position="91"/>
        <end position="126"/>
    </location>
</feature>
<comment type="similarity">
    <text evidence="5">Belongs to the MGMT family.</text>
</comment>
<evidence type="ECO:0000256" key="15">
    <source>
        <dbReference type="ARBA" id="ARBA00023204"/>
    </source>
</evidence>
<keyword evidence="12" id="KW-0227">DNA damage</keyword>
<dbReference type="GeneTree" id="ENSGT00390000015799"/>
<dbReference type="SUPFAM" id="SSF46767">
    <property type="entry name" value="Methylated DNA-protein cysteine methyltransferase, C-terminal domain"/>
    <property type="match status" value="1"/>
</dbReference>
<dbReference type="PROSITE" id="PS00374">
    <property type="entry name" value="MGMT"/>
    <property type="match status" value="1"/>
</dbReference>
<evidence type="ECO:0000259" key="22">
    <source>
        <dbReference type="Pfam" id="PF02870"/>
    </source>
</evidence>
<keyword evidence="11" id="KW-0479">Metal-binding</keyword>
<evidence type="ECO:0000256" key="9">
    <source>
        <dbReference type="ARBA" id="ARBA00022603"/>
    </source>
</evidence>
<dbReference type="RefSeq" id="XP_004751767.2">
    <property type="nucleotide sequence ID" value="XM_004751710.3"/>
</dbReference>
<evidence type="ECO:0000256" key="12">
    <source>
        <dbReference type="ARBA" id="ARBA00022763"/>
    </source>
</evidence>
<evidence type="ECO:0000256" key="7">
    <source>
        <dbReference type="ARBA" id="ARBA00015377"/>
    </source>
</evidence>
<dbReference type="EMBL" id="AEYP01029727">
    <property type="status" value="NOT_ANNOTATED_CDS"/>
    <property type="molecule type" value="Genomic_DNA"/>
</dbReference>
<evidence type="ECO:0000259" key="21">
    <source>
        <dbReference type="Pfam" id="PF01035"/>
    </source>
</evidence>
<keyword evidence="16" id="KW-0539">Nucleus</keyword>
<evidence type="ECO:0000256" key="14">
    <source>
        <dbReference type="ARBA" id="ARBA00023125"/>
    </source>
</evidence>
<dbReference type="NCBIfam" id="TIGR00589">
    <property type="entry name" value="ogt"/>
    <property type="match status" value="1"/>
</dbReference>
<comment type="function">
    <text evidence="3">Involved in the cellular defense against the biological effects of O6-methylguanine (O6-MeG) and O4-methylthymine (O4-MeT) in DNA. Repairs the methylated nucleobase in DNA by stoichiometrically transferring the methyl group to a cysteine residue in the enzyme. This is a suicide reaction: the enzyme is irreversibly inactivated.</text>
</comment>
<dbReference type="GO" id="GO:0046872">
    <property type="term" value="F:metal ion binding"/>
    <property type="evidence" value="ECO:0007669"/>
    <property type="project" value="UniProtKB-KW"/>
</dbReference>
<dbReference type="Ensembl" id="ENSMPUT00000002488.1">
    <property type="protein sequence ID" value="ENSMPUP00000002437.1"/>
    <property type="gene ID" value="ENSMPUG00000002465.1"/>
</dbReference>
<dbReference type="OrthoDB" id="1907495at2759"/>
<proteinExistence type="inferred from homology"/>
<evidence type="ECO:0000256" key="20">
    <source>
        <dbReference type="SAM" id="MobiDB-lite"/>
    </source>
</evidence>
<evidence type="ECO:0000256" key="16">
    <source>
        <dbReference type="ARBA" id="ARBA00023242"/>
    </source>
</evidence>
<evidence type="ECO:0000256" key="8">
    <source>
        <dbReference type="ARBA" id="ARBA00022553"/>
    </source>
</evidence>
<dbReference type="InterPro" id="IPR014048">
    <property type="entry name" value="MethylDNA_cys_MeTrfase_DNA-bd"/>
</dbReference>
<dbReference type="InterPro" id="IPR008332">
    <property type="entry name" value="MethylG_MeTrfase_N"/>
</dbReference>
<evidence type="ECO:0000313" key="23">
    <source>
        <dbReference type="Ensembl" id="ENSMPUP00000002437.1"/>
    </source>
</evidence>
<dbReference type="FunFam" id="3.30.160.70:FF:000001">
    <property type="entry name" value="Methylated-DNA--protein-cysteine methyltransferase"/>
    <property type="match status" value="1"/>
</dbReference>
<feature type="domain" description="Methylated-DNA-[protein]-cysteine S-methyltransferase DNA binding" evidence="21">
    <location>
        <begin position="226"/>
        <end position="302"/>
    </location>
</feature>
<dbReference type="CDD" id="cd06445">
    <property type="entry name" value="ATase"/>
    <property type="match status" value="1"/>
</dbReference>
<feature type="domain" description="Methylguanine DNA methyltransferase ribonuclease-like" evidence="22">
    <location>
        <begin position="136"/>
        <end position="211"/>
    </location>
</feature>
<organism evidence="23">
    <name type="scientific">Mustela putorius furo</name>
    <name type="common">European domestic ferret</name>
    <name type="synonym">Mustela furo</name>
    <dbReference type="NCBI Taxonomy" id="9669"/>
    <lineage>
        <taxon>Eukaryota</taxon>
        <taxon>Metazoa</taxon>
        <taxon>Chordata</taxon>
        <taxon>Craniata</taxon>
        <taxon>Vertebrata</taxon>
        <taxon>Euteleostomi</taxon>
        <taxon>Mammalia</taxon>
        <taxon>Eutheria</taxon>
        <taxon>Laurasiatheria</taxon>
        <taxon>Carnivora</taxon>
        <taxon>Caniformia</taxon>
        <taxon>Musteloidea</taxon>
        <taxon>Mustelidae</taxon>
        <taxon>Mustelinae</taxon>
        <taxon>Mustela</taxon>
    </lineage>
</organism>
<evidence type="ECO:0000256" key="3">
    <source>
        <dbReference type="ARBA" id="ARBA00003317"/>
    </source>
</evidence>
<comment type="cofactor">
    <cofactor evidence="2">
        <name>Zn(2+)</name>
        <dbReference type="ChEBI" id="CHEBI:29105"/>
    </cofactor>
</comment>
<dbReference type="EMBL" id="AEYP01029726">
    <property type="status" value="NOT_ANNOTATED_CDS"/>
    <property type="molecule type" value="Genomic_DNA"/>
</dbReference>
<dbReference type="STRING" id="9669.ENSMPUP00000002437"/>
<dbReference type="InterPro" id="IPR036388">
    <property type="entry name" value="WH-like_DNA-bd_sf"/>
</dbReference>
<dbReference type="Pfam" id="PF01035">
    <property type="entry name" value="DNA_binding_1"/>
    <property type="match status" value="1"/>
</dbReference>
<evidence type="ECO:0000256" key="6">
    <source>
        <dbReference type="ARBA" id="ARBA00011918"/>
    </source>
</evidence>